<evidence type="ECO:0000313" key="2">
    <source>
        <dbReference type="EMBL" id="RRN05501.1"/>
    </source>
</evidence>
<dbReference type="STRING" id="1263831.F543_1530"/>
<evidence type="ECO:0000313" key="3">
    <source>
        <dbReference type="Proteomes" id="UP000276010"/>
    </source>
</evidence>
<evidence type="ECO:0000259" key="1">
    <source>
        <dbReference type="PROSITE" id="PS50943"/>
    </source>
</evidence>
<dbReference type="InterPro" id="IPR010982">
    <property type="entry name" value="Lambda_DNA-bd_dom_sf"/>
</dbReference>
<dbReference type="PROSITE" id="PS50943">
    <property type="entry name" value="HTH_CROC1"/>
    <property type="match status" value="1"/>
</dbReference>
<dbReference type="Proteomes" id="UP000276010">
    <property type="component" value="Unassembled WGS sequence"/>
</dbReference>
<gene>
    <name evidence="2" type="ORF">EIM44_02275</name>
</gene>
<organism evidence="2 3">
    <name type="scientific">Bibersteinia trehalosi</name>
    <name type="common">Pasteurella trehalosi</name>
    <dbReference type="NCBI Taxonomy" id="47735"/>
    <lineage>
        <taxon>Bacteria</taxon>
        <taxon>Pseudomonadati</taxon>
        <taxon>Pseudomonadota</taxon>
        <taxon>Gammaproteobacteria</taxon>
        <taxon>Pasteurellales</taxon>
        <taxon>Pasteurellaceae</taxon>
        <taxon>Bibersteinia</taxon>
    </lineage>
</organism>
<dbReference type="InterPro" id="IPR001387">
    <property type="entry name" value="Cro/C1-type_HTH"/>
</dbReference>
<dbReference type="SUPFAM" id="SSF47413">
    <property type="entry name" value="lambda repressor-like DNA-binding domains"/>
    <property type="match status" value="1"/>
</dbReference>
<dbReference type="CDD" id="cd00093">
    <property type="entry name" value="HTH_XRE"/>
    <property type="match status" value="1"/>
</dbReference>
<proteinExistence type="predicted"/>
<accession>A0A426FK88</accession>
<comment type="caution">
    <text evidence="2">The sequence shown here is derived from an EMBL/GenBank/DDBJ whole genome shotgun (WGS) entry which is preliminary data.</text>
</comment>
<name>A0A426FK88_BIBTR</name>
<reference evidence="2 3" key="1">
    <citation type="submission" date="2018-11" db="EMBL/GenBank/DDBJ databases">
        <title>Whole genome sequence of Bibersteinia trehalosi strain OADDL-BT1 an multidrug resistant pathogen isolate.</title>
        <authorList>
            <person name="Couger M."/>
            <person name="Ramachandran A."/>
        </authorList>
    </citation>
    <scope>NUCLEOTIDE SEQUENCE [LARGE SCALE GENOMIC DNA]</scope>
    <source>
        <strain evidence="2 3">OADDL-BT1</strain>
    </source>
</reference>
<dbReference type="RefSeq" id="WP_125134478.1">
    <property type="nucleotide sequence ID" value="NZ_RRUC01000008.1"/>
</dbReference>
<dbReference type="AlphaFoldDB" id="A0A426FK88"/>
<dbReference type="EMBL" id="RRUC01000008">
    <property type="protein sequence ID" value="RRN05501.1"/>
    <property type="molecule type" value="Genomic_DNA"/>
</dbReference>
<feature type="domain" description="HTH cro/C1-type" evidence="1">
    <location>
        <begin position="44"/>
        <end position="78"/>
    </location>
</feature>
<protein>
    <submittedName>
        <fullName evidence="2">Transcriptional regulator</fullName>
    </submittedName>
</protein>
<dbReference type="Gene3D" id="1.10.260.40">
    <property type="entry name" value="lambda repressor-like DNA-binding domains"/>
    <property type="match status" value="1"/>
</dbReference>
<dbReference type="GO" id="GO:0003677">
    <property type="term" value="F:DNA binding"/>
    <property type="evidence" value="ECO:0007669"/>
    <property type="project" value="InterPro"/>
</dbReference>
<sequence length="122" mass="14257">MKILTDKEKFSERLKFALRNAQPMLTKTSDIALRFNLRHPNEPVTQQAVYKWLNGLAIPSQDKIETLSKWLSVKPEWLRYGISDDEPNYSPLDEMLIELIYKLSEQQKAALLSFITVFKDKV</sequence>